<name>A0A016TB14_9BILA</name>
<dbReference type="Proteomes" id="UP000024635">
    <property type="component" value="Unassembled WGS sequence"/>
</dbReference>
<dbReference type="EMBL" id="JARK01001455">
    <property type="protein sequence ID" value="EYB99875.1"/>
    <property type="molecule type" value="Genomic_DNA"/>
</dbReference>
<dbReference type="AlphaFoldDB" id="A0A016TB14"/>
<gene>
    <name evidence="1" type="primary">Acey_s0119.g814</name>
    <name evidence="1" type="ORF">Y032_0119g814</name>
</gene>
<evidence type="ECO:0000313" key="2">
    <source>
        <dbReference type="Proteomes" id="UP000024635"/>
    </source>
</evidence>
<protein>
    <submittedName>
        <fullName evidence="1">Uncharacterized protein</fullName>
    </submittedName>
</protein>
<reference evidence="2" key="1">
    <citation type="journal article" date="2015" name="Nat. Genet.">
        <title>The genome and transcriptome of the zoonotic hookworm Ancylostoma ceylanicum identify infection-specific gene families.</title>
        <authorList>
            <person name="Schwarz E.M."/>
            <person name="Hu Y."/>
            <person name="Antoshechkin I."/>
            <person name="Miller M.M."/>
            <person name="Sternberg P.W."/>
            <person name="Aroian R.V."/>
        </authorList>
    </citation>
    <scope>NUCLEOTIDE SEQUENCE</scope>
    <source>
        <strain evidence="2">HY135</strain>
    </source>
</reference>
<keyword evidence="2" id="KW-1185">Reference proteome</keyword>
<evidence type="ECO:0000313" key="1">
    <source>
        <dbReference type="EMBL" id="EYB99875.1"/>
    </source>
</evidence>
<comment type="caution">
    <text evidence="1">The sequence shown here is derived from an EMBL/GenBank/DDBJ whole genome shotgun (WGS) entry which is preliminary data.</text>
</comment>
<accession>A0A016TB14</accession>
<sequence length="72" mass="8540">MKVDFFSFDAREHWKNCSDIIDYIRDQSACGWYLKSIWKCQRRWPSAASKSTRGDRAAYDGTRRHCNKFAIS</sequence>
<dbReference type="Gene3D" id="1.20.5.170">
    <property type="match status" value="1"/>
</dbReference>
<organism evidence="1 2">
    <name type="scientific">Ancylostoma ceylanicum</name>
    <dbReference type="NCBI Taxonomy" id="53326"/>
    <lineage>
        <taxon>Eukaryota</taxon>
        <taxon>Metazoa</taxon>
        <taxon>Ecdysozoa</taxon>
        <taxon>Nematoda</taxon>
        <taxon>Chromadorea</taxon>
        <taxon>Rhabditida</taxon>
        <taxon>Rhabditina</taxon>
        <taxon>Rhabditomorpha</taxon>
        <taxon>Strongyloidea</taxon>
        <taxon>Ancylostomatidae</taxon>
        <taxon>Ancylostomatinae</taxon>
        <taxon>Ancylostoma</taxon>
    </lineage>
</organism>
<proteinExistence type="predicted"/>